<dbReference type="Proteomes" id="UP000663829">
    <property type="component" value="Unassembled WGS sequence"/>
</dbReference>
<gene>
    <name evidence="1" type="ORF">GPM918_LOCUS33985</name>
    <name evidence="2" type="ORF">SRO942_LOCUS34681</name>
</gene>
<dbReference type="Proteomes" id="UP000681722">
    <property type="component" value="Unassembled WGS sequence"/>
</dbReference>
<reference evidence="1" key="1">
    <citation type="submission" date="2021-02" db="EMBL/GenBank/DDBJ databases">
        <authorList>
            <person name="Nowell W R."/>
        </authorList>
    </citation>
    <scope>NUCLEOTIDE SEQUENCE</scope>
</reference>
<name>A0A815MW20_9BILA</name>
<dbReference type="EMBL" id="CAJNOQ010018505">
    <property type="protein sequence ID" value="CAF1430457.1"/>
    <property type="molecule type" value="Genomic_DNA"/>
</dbReference>
<comment type="caution">
    <text evidence="1">The sequence shown here is derived from an EMBL/GenBank/DDBJ whole genome shotgun (WGS) entry which is preliminary data.</text>
</comment>
<sequence length="88" mass="10014">MLPQDSEWLITYVSIRFRNDYPTENQQGPHTKEFERATTTDEAFQQTIKASKTLASVAIDFLEDDLFAKSVVDEFKLSSTSDTTTTQS</sequence>
<keyword evidence="3" id="KW-1185">Reference proteome</keyword>
<accession>A0A815MW20</accession>
<dbReference type="EMBL" id="CAJOBC010083940">
    <property type="protein sequence ID" value="CAF4309341.1"/>
    <property type="molecule type" value="Genomic_DNA"/>
</dbReference>
<evidence type="ECO:0000313" key="1">
    <source>
        <dbReference type="EMBL" id="CAF1430457.1"/>
    </source>
</evidence>
<proteinExistence type="predicted"/>
<dbReference type="Gene3D" id="3.40.630.10">
    <property type="entry name" value="Zn peptidases"/>
    <property type="match status" value="1"/>
</dbReference>
<dbReference type="OrthoDB" id="6119954at2759"/>
<evidence type="ECO:0000313" key="2">
    <source>
        <dbReference type="EMBL" id="CAF4309341.1"/>
    </source>
</evidence>
<dbReference type="AlphaFoldDB" id="A0A815MW20"/>
<organism evidence="1 3">
    <name type="scientific">Didymodactylos carnosus</name>
    <dbReference type="NCBI Taxonomy" id="1234261"/>
    <lineage>
        <taxon>Eukaryota</taxon>
        <taxon>Metazoa</taxon>
        <taxon>Spiralia</taxon>
        <taxon>Gnathifera</taxon>
        <taxon>Rotifera</taxon>
        <taxon>Eurotatoria</taxon>
        <taxon>Bdelloidea</taxon>
        <taxon>Philodinida</taxon>
        <taxon>Philodinidae</taxon>
        <taxon>Didymodactylos</taxon>
    </lineage>
</organism>
<protein>
    <submittedName>
        <fullName evidence="1">Uncharacterized protein</fullName>
    </submittedName>
</protein>
<evidence type="ECO:0000313" key="3">
    <source>
        <dbReference type="Proteomes" id="UP000663829"/>
    </source>
</evidence>